<dbReference type="Gene3D" id="1.10.10.10">
    <property type="entry name" value="Winged helix-like DNA-binding domain superfamily/Winged helix DNA-binding domain"/>
    <property type="match status" value="1"/>
</dbReference>
<reference evidence="6 7" key="1">
    <citation type="submission" date="2024-09" db="EMBL/GenBank/DDBJ databases">
        <authorList>
            <person name="Sun Q."/>
            <person name="Mori K."/>
        </authorList>
    </citation>
    <scope>NUCLEOTIDE SEQUENCE [LARGE SCALE GENOMIC DNA]</scope>
    <source>
        <strain evidence="6 7">NCAIM B.02301</strain>
    </source>
</reference>
<keyword evidence="4" id="KW-0804">Transcription</keyword>
<proteinExistence type="inferred from homology"/>
<evidence type="ECO:0000259" key="5">
    <source>
        <dbReference type="PROSITE" id="PS50931"/>
    </source>
</evidence>
<dbReference type="SUPFAM" id="SSF46785">
    <property type="entry name" value="Winged helix' DNA-binding domain"/>
    <property type="match status" value="1"/>
</dbReference>
<organism evidence="6 7">
    <name type="scientific">Halalkalibacter alkalisediminis</name>
    <dbReference type="NCBI Taxonomy" id="935616"/>
    <lineage>
        <taxon>Bacteria</taxon>
        <taxon>Bacillati</taxon>
        <taxon>Bacillota</taxon>
        <taxon>Bacilli</taxon>
        <taxon>Bacillales</taxon>
        <taxon>Bacillaceae</taxon>
        <taxon>Halalkalibacter</taxon>
    </lineage>
</organism>
<gene>
    <name evidence="6" type="ORF">ACFFH4_00635</name>
</gene>
<dbReference type="InterPro" id="IPR036390">
    <property type="entry name" value="WH_DNA-bd_sf"/>
</dbReference>
<dbReference type="CDD" id="cd08434">
    <property type="entry name" value="PBP2_GltC_like"/>
    <property type="match status" value="1"/>
</dbReference>
<dbReference type="InterPro" id="IPR005119">
    <property type="entry name" value="LysR_subst-bd"/>
</dbReference>
<evidence type="ECO:0000256" key="4">
    <source>
        <dbReference type="ARBA" id="ARBA00023163"/>
    </source>
</evidence>
<comment type="similarity">
    <text evidence="1">Belongs to the LysR transcriptional regulatory family.</text>
</comment>
<dbReference type="RefSeq" id="WP_273845147.1">
    <property type="nucleotide sequence ID" value="NZ_JAQQWT010000012.1"/>
</dbReference>
<dbReference type="InterPro" id="IPR036388">
    <property type="entry name" value="WH-like_DNA-bd_sf"/>
</dbReference>
<dbReference type="EMBL" id="JBHLTR010000002">
    <property type="protein sequence ID" value="MFC0557558.1"/>
    <property type="molecule type" value="Genomic_DNA"/>
</dbReference>
<dbReference type="Gene3D" id="3.40.190.290">
    <property type="match status" value="1"/>
</dbReference>
<evidence type="ECO:0000313" key="7">
    <source>
        <dbReference type="Proteomes" id="UP001589833"/>
    </source>
</evidence>
<dbReference type="Proteomes" id="UP001589833">
    <property type="component" value="Unassembled WGS sequence"/>
</dbReference>
<keyword evidence="7" id="KW-1185">Reference proteome</keyword>
<sequence length="302" mass="33996">MEIRQLRYFMEVAKREHMTEAAEALHVAQSAVSRQIGNLESELGVALFIRQGRRVRLTPIGRIFLESASQAMKMLDNATREVKEILDPERGTIRISFPISMAAYILPTAISAFREQYPDAKFQLKQATYYELIDLVLDGEYNMALLGAVPMQEENVEGHILFTERIVALLPINHPLAHEPALKLTQLKDEPFILLPKGMQLRDMLVDACLEQGFNPKVAFEGDDVDALKGLVSASLGISLLPEVTLIDNFPRSTVKVPIIDPSVLRTVGVITPKDRPLLPTEKIFFDFLRDFFSKWYSGNIG</sequence>
<dbReference type="PANTHER" id="PTHR30346">
    <property type="entry name" value="TRANSCRIPTIONAL DUAL REGULATOR HCAR-RELATED"/>
    <property type="match status" value="1"/>
</dbReference>
<dbReference type="SUPFAM" id="SSF53850">
    <property type="entry name" value="Periplasmic binding protein-like II"/>
    <property type="match status" value="1"/>
</dbReference>
<name>A0ABV6NBM4_9BACI</name>
<dbReference type="Pfam" id="PF03466">
    <property type="entry name" value="LysR_substrate"/>
    <property type="match status" value="1"/>
</dbReference>
<dbReference type="Pfam" id="PF00126">
    <property type="entry name" value="HTH_1"/>
    <property type="match status" value="1"/>
</dbReference>
<feature type="domain" description="HTH lysR-type" evidence="5">
    <location>
        <begin position="1"/>
        <end position="58"/>
    </location>
</feature>
<accession>A0ABV6NBM4</accession>
<evidence type="ECO:0000256" key="2">
    <source>
        <dbReference type="ARBA" id="ARBA00023015"/>
    </source>
</evidence>
<evidence type="ECO:0000313" key="6">
    <source>
        <dbReference type="EMBL" id="MFC0557558.1"/>
    </source>
</evidence>
<evidence type="ECO:0000256" key="1">
    <source>
        <dbReference type="ARBA" id="ARBA00009437"/>
    </source>
</evidence>
<dbReference type="PROSITE" id="PS50931">
    <property type="entry name" value="HTH_LYSR"/>
    <property type="match status" value="1"/>
</dbReference>
<dbReference type="PRINTS" id="PR00039">
    <property type="entry name" value="HTHLYSR"/>
</dbReference>
<dbReference type="PANTHER" id="PTHR30346:SF28">
    <property type="entry name" value="HTH-TYPE TRANSCRIPTIONAL REGULATOR CYNR"/>
    <property type="match status" value="1"/>
</dbReference>
<comment type="caution">
    <text evidence="6">The sequence shown here is derived from an EMBL/GenBank/DDBJ whole genome shotgun (WGS) entry which is preliminary data.</text>
</comment>
<dbReference type="InterPro" id="IPR000847">
    <property type="entry name" value="LysR_HTH_N"/>
</dbReference>
<keyword evidence="2" id="KW-0805">Transcription regulation</keyword>
<protein>
    <submittedName>
        <fullName evidence="6">LysR family transcriptional regulator</fullName>
    </submittedName>
</protein>
<evidence type="ECO:0000256" key="3">
    <source>
        <dbReference type="ARBA" id="ARBA00023125"/>
    </source>
</evidence>
<keyword evidence="3" id="KW-0238">DNA-binding</keyword>